<evidence type="ECO:0000256" key="4">
    <source>
        <dbReference type="ARBA" id="ARBA00022692"/>
    </source>
</evidence>
<dbReference type="SUPFAM" id="SSF82861">
    <property type="entry name" value="Mechanosensitive channel protein MscS (YggB), transmembrane region"/>
    <property type="match status" value="1"/>
</dbReference>
<keyword evidence="4 7" id="KW-0812">Transmembrane</keyword>
<reference evidence="10" key="1">
    <citation type="submission" date="2020-05" db="EMBL/GenBank/DDBJ databases">
        <authorList>
            <person name="Chiriac C."/>
            <person name="Salcher M."/>
            <person name="Ghai R."/>
            <person name="Kavagutti S V."/>
        </authorList>
    </citation>
    <scope>NUCLEOTIDE SEQUENCE</scope>
</reference>
<comment type="similarity">
    <text evidence="2">Belongs to the MscS (TC 1.A.23) family.</text>
</comment>
<feature type="transmembrane region" description="Helical" evidence="7">
    <location>
        <begin position="108"/>
        <end position="130"/>
    </location>
</feature>
<feature type="transmembrane region" description="Helical" evidence="7">
    <location>
        <begin position="82"/>
        <end position="102"/>
    </location>
</feature>
<dbReference type="InterPro" id="IPR011014">
    <property type="entry name" value="MscS_channel_TM-2"/>
</dbReference>
<dbReference type="InterPro" id="IPR049142">
    <property type="entry name" value="MS_channel_1st"/>
</dbReference>
<dbReference type="InterPro" id="IPR023408">
    <property type="entry name" value="MscS_beta-dom_sf"/>
</dbReference>
<dbReference type="Gene3D" id="3.30.70.100">
    <property type="match status" value="1"/>
</dbReference>
<evidence type="ECO:0000313" key="10">
    <source>
        <dbReference type="EMBL" id="CAB4940848.1"/>
    </source>
</evidence>
<gene>
    <name evidence="10" type="ORF">UFOPK3773_00850</name>
</gene>
<proteinExistence type="inferred from homology"/>
<name>A0A6J7JBT8_9ZZZZ</name>
<dbReference type="Pfam" id="PF21088">
    <property type="entry name" value="MS_channel_1st"/>
    <property type="match status" value="1"/>
</dbReference>
<sequence length="295" mass="31310">MTADDVLSWFLGVPLRIALIGLVALGLQLFVTAVIRRGINRAVNRRTSTVSRREAVGATGTPEGKLLLMQERYAQRSTAVGHLLRSVVTVAIWTVAVTMILSLLNVDIAPLLASAGIVGIAIGFGAQSLIKDYFSGISLIIEDQFGVGDVVDISGVEGTVEEVALRVTRLRDSNGVVWYLRNGEILRVANLSQGWTMATVTLPVSTSSDLGEVERVVNDMGDALFAEPILGAHLVTAPRYLGVDRVTGDVTMVGVSARTEPGESVSSARAIRAAAKRAFQESGIVMPTLEQVDGA</sequence>
<dbReference type="EMBL" id="CAFBNF010000074">
    <property type="protein sequence ID" value="CAB4940848.1"/>
    <property type="molecule type" value="Genomic_DNA"/>
</dbReference>
<feature type="domain" description="Mechanosensitive ion channel MscS" evidence="8">
    <location>
        <begin position="129"/>
        <end position="192"/>
    </location>
</feature>
<dbReference type="SUPFAM" id="SSF50182">
    <property type="entry name" value="Sm-like ribonucleoproteins"/>
    <property type="match status" value="1"/>
</dbReference>
<dbReference type="Pfam" id="PF00924">
    <property type="entry name" value="MS_channel_2nd"/>
    <property type="match status" value="1"/>
</dbReference>
<dbReference type="PANTHER" id="PTHR30460">
    <property type="entry name" value="MODERATE CONDUCTANCE MECHANOSENSITIVE CHANNEL YBIO"/>
    <property type="match status" value="1"/>
</dbReference>
<evidence type="ECO:0000256" key="2">
    <source>
        <dbReference type="ARBA" id="ARBA00008017"/>
    </source>
</evidence>
<evidence type="ECO:0000256" key="1">
    <source>
        <dbReference type="ARBA" id="ARBA00004651"/>
    </source>
</evidence>
<dbReference type="PANTHER" id="PTHR30460:SF0">
    <property type="entry name" value="MODERATE CONDUCTANCE MECHANOSENSITIVE CHANNEL YBIO"/>
    <property type="match status" value="1"/>
</dbReference>
<feature type="transmembrane region" description="Helical" evidence="7">
    <location>
        <begin position="6"/>
        <end position="35"/>
    </location>
</feature>
<accession>A0A6J7JBT8</accession>
<evidence type="ECO:0000256" key="7">
    <source>
        <dbReference type="SAM" id="Phobius"/>
    </source>
</evidence>
<evidence type="ECO:0000256" key="6">
    <source>
        <dbReference type="ARBA" id="ARBA00023136"/>
    </source>
</evidence>
<dbReference type="GO" id="GO:0008381">
    <property type="term" value="F:mechanosensitive monoatomic ion channel activity"/>
    <property type="evidence" value="ECO:0007669"/>
    <property type="project" value="InterPro"/>
</dbReference>
<dbReference type="Gene3D" id="2.30.30.60">
    <property type="match status" value="1"/>
</dbReference>
<evidence type="ECO:0000259" key="9">
    <source>
        <dbReference type="Pfam" id="PF21088"/>
    </source>
</evidence>
<dbReference type="Gene3D" id="1.10.287.1260">
    <property type="match status" value="1"/>
</dbReference>
<evidence type="ECO:0000256" key="3">
    <source>
        <dbReference type="ARBA" id="ARBA00022475"/>
    </source>
</evidence>
<evidence type="ECO:0000259" key="8">
    <source>
        <dbReference type="Pfam" id="PF00924"/>
    </source>
</evidence>
<keyword evidence="6 7" id="KW-0472">Membrane</keyword>
<comment type="subcellular location">
    <subcellularLocation>
        <location evidence="1">Cell membrane</location>
        <topology evidence="1">Multi-pass membrane protein</topology>
    </subcellularLocation>
</comment>
<dbReference type="GO" id="GO:0005886">
    <property type="term" value="C:plasma membrane"/>
    <property type="evidence" value="ECO:0007669"/>
    <property type="project" value="UniProtKB-SubCell"/>
</dbReference>
<keyword evidence="3" id="KW-1003">Cell membrane</keyword>
<feature type="domain" description="Mechanosensitive ion channel transmembrane helices 2/3" evidence="9">
    <location>
        <begin position="87"/>
        <end position="127"/>
    </location>
</feature>
<evidence type="ECO:0000256" key="5">
    <source>
        <dbReference type="ARBA" id="ARBA00022989"/>
    </source>
</evidence>
<dbReference type="InterPro" id="IPR045276">
    <property type="entry name" value="YbiO_bact"/>
</dbReference>
<protein>
    <submittedName>
        <fullName evidence="10">Unannotated protein</fullName>
    </submittedName>
</protein>
<dbReference type="InterPro" id="IPR010920">
    <property type="entry name" value="LSM_dom_sf"/>
</dbReference>
<keyword evidence="5 7" id="KW-1133">Transmembrane helix</keyword>
<dbReference type="InterPro" id="IPR006685">
    <property type="entry name" value="MscS_channel_2nd"/>
</dbReference>
<dbReference type="FunFam" id="2.30.30.60:FF:000001">
    <property type="entry name" value="MscS Mechanosensitive ion channel"/>
    <property type="match status" value="1"/>
</dbReference>
<organism evidence="10">
    <name type="scientific">freshwater metagenome</name>
    <dbReference type="NCBI Taxonomy" id="449393"/>
    <lineage>
        <taxon>unclassified sequences</taxon>
        <taxon>metagenomes</taxon>
        <taxon>ecological metagenomes</taxon>
    </lineage>
</organism>
<dbReference type="AlphaFoldDB" id="A0A6J7JBT8"/>